<evidence type="ECO:0000256" key="4">
    <source>
        <dbReference type="PROSITE-ProRule" id="PRU00169"/>
    </source>
</evidence>
<accession>A0ABT7UC80</accession>
<dbReference type="InterPro" id="IPR001867">
    <property type="entry name" value="OmpR/PhoB-type_DNA-bd"/>
</dbReference>
<evidence type="ECO:0000313" key="8">
    <source>
        <dbReference type="EMBL" id="MDM8157229.1"/>
    </source>
</evidence>
<evidence type="ECO:0000256" key="1">
    <source>
        <dbReference type="ARBA" id="ARBA00023015"/>
    </source>
</evidence>
<dbReference type="SMART" id="SM00862">
    <property type="entry name" value="Trans_reg_C"/>
    <property type="match status" value="1"/>
</dbReference>
<dbReference type="PANTHER" id="PTHR48111:SF73">
    <property type="entry name" value="ALKALINE PHOSPHATASE SYNTHESIS TRANSCRIPTIONAL REGULATORY PROTEIN PHOP"/>
    <property type="match status" value="1"/>
</dbReference>
<dbReference type="PROSITE" id="PS50110">
    <property type="entry name" value="RESPONSE_REGULATORY"/>
    <property type="match status" value="1"/>
</dbReference>
<dbReference type="InterPro" id="IPR001789">
    <property type="entry name" value="Sig_transdc_resp-reg_receiver"/>
</dbReference>
<keyword evidence="9" id="KW-1185">Reference proteome</keyword>
<dbReference type="EMBL" id="JAUDCG010000022">
    <property type="protein sequence ID" value="MDM8157229.1"/>
    <property type="molecule type" value="Genomic_DNA"/>
</dbReference>
<reference evidence="8" key="1">
    <citation type="submission" date="2023-06" db="EMBL/GenBank/DDBJ databases">
        <title>Identification and characterization of horizontal gene transfer across gut microbiota members of farm animals based on homology search.</title>
        <authorList>
            <person name="Schwarzerova J."/>
            <person name="Nykrynova M."/>
            <person name="Jureckova K."/>
            <person name="Cejkova D."/>
            <person name="Rychlik I."/>
        </authorList>
    </citation>
    <scope>NUCLEOTIDE SEQUENCE</scope>
    <source>
        <strain evidence="8">ET39</strain>
    </source>
</reference>
<dbReference type="SMART" id="SM00448">
    <property type="entry name" value="REC"/>
    <property type="match status" value="1"/>
</dbReference>
<evidence type="ECO:0000313" key="9">
    <source>
        <dbReference type="Proteomes" id="UP001529340"/>
    </source>
</evidence>
<feature type="domain" description="OmpR/PhoB-type" evidence="7">
    <location>
        <begin position="122"/>
        <end position="222"/>
    </location>
</feature>
<reference evidence="8" key="2">
    <citation type="submission" date="2023-06" db="EMBL/GenBank/DDBJ databases">
        <authorList>
            <person name="Zeman M."/>
            <person name="Kubasova T."/>
            <person name="Jahodarova E."/>
            <person name="Nykrynova M."/>
            <person name="Rychlik I."/>
        </authorList>
    </citation>
    <scope>NUCLEOTIDE SEQUENCE</scope>
    <source>
        <strain evidence="8">ET39</strain>
    </source>
</reference>
<comment type="caution">
    <text evidence="8">The sequence shown here is derived from an EMBL/GenBank/DDBJ whole genome shotgun (WGS) entry which is preliminary data.</text>
</comment>
<evidence type="ECO:0000259" key="6">
    <source>
        <dbReference type="PROSITE" id="PS50110"/>
    </source>
</evidence>
<keyword evidence="4" id="KW-0597">Phosphoprotein</keyword>
<evidence type="ECO:0000259" key="7">
    <source>
        <dbReference type="PROSITE" id="PS51755"/>
    </source>
</evidence>
<evidence type="ECO:0000256" key="2">
    <source>
        <dbReference type="ARBA" id="ARBA00023125"/>
    </source>
</evidence>
<feature type="modified residue" description="4-aspartylphosphate" evidence="4">
    <location>
        <position position="51"/>
    </location>
</feature>
<evidence type="ECO:0000256" key="3">
    <source>
        <dbReference type="ARBA" id="ARBA00023163"/>
    </source>
</evidence>
<dbReference type="InterPro" id="IPR011006">
    <property type="entry name" value="CheY-like_superfamily"/>
</dbReference>
<keyword evidence="1" id="KW-0805">Transcription regulation</keyword>
<dbReference type="Gene3D" id="3.40.50.2300">
    <property type="match status" value="1"/>
</dbReference>
<sequence>MRILFVEDDAAIAAGLTYSLQREGYEVVMAASVRQALHHLETSDCDLGIIDLGLPDGSGFTICRRMKQMGRPVIFLSAVDDETTVVQGLDLGGDDYVTKPFRLQELLSRIRSVIRRYEPGSHSIVQIDDLTIDQKQAKVFRDQQEIFLSAMEYQLLMVFVHHPGQTLSRTQLLDALWDHKGQYVEDNTLSVTIRRLREKIERDPQTPRILMTVRGLGYRMEVDHES</sequence>
<organism evidence="8 9">
    <name type="scientific">Amedibacillus dolichus</name>
    <dbReference type="NCBI Taxonomy" id="31971"/>
    <lineage>
        <taxon>Bacteria</taxon>
        <taxon>Bacillati</taxon>
        <taxon>Bacillota</taxon>
        <taxon>Erysipelotrichia</taxon>
        <taxon>Erysipelotrichales</taxon>
        <taxon>Erysipelotrichaceae</taxon>
        <taxon>Amedibacillus</taxon>
    </lineage>
</organism>
<dbReference type="SUPFAM" id="SSF52172">
    <property type="entry name" value="CheY-like"/>
    <property type="match status" value="1"/>
</dbReference>
<dbReference type="Pfam" id="PF00486">
    <property type="entry name" value="Trans_reg_C"/>
    <property type="match status" value="1"/>
</dbReference>
<name>A0ABT7UC80_9FIRM</name>
<keyword evidence="3" id="KW-0804">Transcription</keyword>
<dbReference type="Pfam" id="PF00072">
    <property type="entry name" value="Response_reg"/>
    <property type="match status" value="1"/>
</dbReference>
<dbReference type="Gene3D" id="6.10.250.690">
    <property type="match status" value="1"/>
</dbReference>
<keyword evidence="2 5" id="KW-0238">DNA-binding</keyword>
<protein>
    <submittedName>
        <fullName evidence="8">Response regulator transcription factor</fullName>
    </submittedName>
</protein>
<dbReference type="PROSITE" id="PS51755">
    <property type="entry name" value="OMPR_PHOB"/>
    <property type="match status" value="1"/>
</dbReference>
<proteinExistence type="predicted"/>
<gene>
    <name evidence="8" type="ORF">QUV96_06195</name>
</gene>
<dbReference type="Proteomes" id="UP001529340">
    <property type="component" value="Unassembled WGS sequence"/>
</dbReference>
<feature type="DNA-binding region" description="OmpR/PhoB-type" evidence="5">
    <location>
        <begin position="122"/>
        <end position="222"/>
    </location>
</feature>
<dbReference type="CDD" id="cd00383">
    <property type="entry name" value="trans_reg_C"/>
    <property type="match status" value="1"/>
</dbReference>
<feature type="domain" description="Response regulatory" evidence="6">
    <location>
        <begin position="2"/>
        <end position="114"/>
    </location>
</feature>
<dbReference type="PANTHER" id="PTHR48111">
    <property type="entry name" value="REGULATOR OF RPOS"/>
    <property type="match status" value="1"/>
</dbReference>
<dbReference type="RefSeq" id="WP_289607692.1">
    <property type="nucleotide sequence ID" value="NZ_JAUDCG010000022.1"/>
</dbReference>
<dbReference type="InterPro" id="IPR039420">
    <property type="entry name" value="WalR-like"/>
</dbReference>
<evidence type="ECO:0000256" key="5">
    <source>
        <dbReference type="PROSITE-ProRule" id="PRU01091"/>
    </source>
</evidence>
<dbReference type="InterPro" id="IPR036388">
    <property type="entry name" value="WH-like_DNA-bd_sf"/>
</dbReference>
<dbReference type="Gene3D" id="1.10.10.10">
    <property type="entry name" value="Winged helix-like DNA-binding domain superfamily/Winged helix DNA-binding domain"/>
    <property type="match status" value="1"/>
</dbReference>